<gene>
    <name evidence="1" type="ORF">D7I45_04725</name>
</gene>
<evidence type="ECO:0000313" key="2">
    <source>
        <dbReference type="Proteomes" id="UP000272003"/>
    </source>
</evidence>
<proteinExistence type="predicted"/>
<dbReference type="AlphaFoldDB" id="A0A387AU18"/>
<accession>A0A387AU18</accession>
<organism evidence="1 2">
    <name type="scientific">Apilactobacillus bombintestini</name>
    <dbReference type="NCBI Taxonomy" id="2419772"/>
    <lineage>
        <taxon>Bacteria</taxon>
        <taxon>Bacillati</taxon>
        <taxon>Bacillota</taxon>
        <taxon>Bacilli</taxon>
        <taxon>Lactobacillales</taxon>
        <taxon>Lactobacillaceae</taxon>
        <taxon>Apilactobacillus</taxon>
    </lineage>
</organism>
<dbReference type="EMBL" id="CP032626">
    <property type="protein sequence ID" value="AYF92821.1"/>
    <property type="molecule type" value="Genomic_DNA"/>
</dbReference>
<dbReference type="RefSeq" id="WP_120784586.1">
    <property type="nucleotide sequence ID" value="NZ_CP032626.1"/>
</dbReference>
<evidence type="ECO:0000313" key="1">
    <source>
        <dbReference type="EMBL" id="AYF92821.1"/>
    </source>
</evidence>
<keyword evidence="2" id="KW-1185">Reference proteome</keyword>
<dbReference type="OrthoDB" id="2248079at2"/>
<reference evidence="1 2" key="1">
    <citation type="submission" date="2018-09" db="EMBL/GenBank/DDBJ databases">
        <title>Genome sequencing of strain BHWM-4.</title>
        <authorList>
            <person name="Heo J."/>
            <person name="Kim S.-J."/>
            <person name="Kwon S.-W."/>
        </authorList>
    </citation>
    <scope>NUCLEOTIDE SEQUENCE [LARGE SCALE GENOMIC DNA]</scope>
    <source>
        <strain evidence="1 2">BHWM-4</strain>
    </source>
</reference>
<name>A0A387AU18_9LACO</name>
<dbReference type="KEGG" id="abom:D7I45_04725"/>
<sequence length="109" mass="12744">MGSNSDAIRNVLMFAKENPNKVVISNDKYMNSLQMYIQDDISVGNPDLFFPKNRLRANRMNESFLEENGAILDYFSKMTRSESNDYHQVWVTTSYVPSLHKYFLDLSFE</sequence>
<protein>
    <submittedName>
        <fullName evidence="1">Uncharacterized protein</fullName>
    </submittedName>
</protein>
<dbReference type="Proteomes" id="UP000272003">
    <property type="component" value="Chromosome"/>
</dbReference>